<organism evidence="3">
    <name type="scientific">viral metagenome</name>
    <dbReference type="NCBI Taxonomy" id="1070528"/>
    <lineage>
        <taxon>unclassified sequences</taxon>
        <taxon>metagenomes</taxon>
        <taxon>organismal metagenomes</taxon>
    </lineage>
</organism>
<dbReference type="EMBL" id="MT141547">
    <property type="protein sequence ID" value="QJA66012.1"/>
    <property type="molecule type" value="Genomic_DNA"/>
</dbReference>
<dbReference type="EMBL" id="MT144928">
    <property type="protein sequence ID" value="QJI01502.1"/>
    <property type="molecule type" value="Genomic_DNA"/>
</dbReference>
<dbReference type="AlphaFoldDB" id="A0A6M3XUG3"/>
<evidence type="ECO:0000313" key="1">
    <source>
        <dbReference type="EMBL" id="QJA66012.1"/>
    </source>
</evidence>
<accession>A0A6M3XUG3</accession>
<name>A0A6M3XUG3_9ZZZZ</name>
<evidence type="ECO:0000313" key="3">
    <source>
        <dbReference type="EMBL" id="QJI01502.1"/>
    </source>
</evidence>
<dbReference type="NCBIfam" id="NF047561">
    <property type="entry name" value="orf58_phage_fam"/>
    <property type="match status" value="1"/>
</dbReference>
<sequence length="269" mass="28962">MAQIGRTVRVEVGLAGGLARSWDGLRTAFSVERTSTRAPNSAKVTLYNLSRDSAAWCRRPGQVLRLSAGYEVPSQLFLGDIDRAERSEAAADCTVEIEATDGGRRFREARISRSYSLEVTASLVLADLATALGVPLGSLGALGDVRMGEGLTLVGPVRDNLDRMAILLNAHWSIQDGALQVLGDSDIRAQVGPLLTPQTGLVGSPRPVKDSKKKGQIEVVCLLRPEILPGTRFGLQSRDFSGFYRAEDVKHAGDTHGGEWYTTISARES</sequence>
<dbReference type="SUPFAM" id="SSF69279">
    <property type="entry name" value="Phage tail proteins"/>
    <property type="match status" value="1"/>
</dbReference>
<dbReference type="EMBL" id="MT142532">
    <property type="protein sequence ID" value="QJA84637.1"/>
    <property type="molecule type" value="Genomic_DNA"/>
</dbReference>
<gene>
    <name evidence="2" type="ORF">MM415A00178_0047</name>
    <name evidence="1" type="ORF">MM415B00368_0047</name>
    <name evidence="3" type="ORF">TM448B02585_0007</name>
</gene>
<reference evidence="3" key="1">
    <citation type="submission" date="2020-03" db="EMBL/GenBank/DDBJ databases">
        <title>The deep terrestrial virosphere.</title>
        <authorList>
            <person name="Holmfeldt K."/>
            <person name="Nilsson E."/>
            <person name="Simone D."/>
            <person name="Lopez-Fernandez M."/>
            <person name="Wu X."/>
            <person name="de Brujin I."/>
            <person name="Lundin D."/>
            <person name="Andersson A."/>
            <person name="Bertilsson S."/>
            <person name="Dopson M."/>
        </authorList>
    </citation>
    <scope>NUCLEOTIDE SEQUENCE</scope>
    <source>
        <strain evidence="2">MM415A00178</strain>
        <strain evidence="1">MM415B00368</strain>
        <strain evidence="3">TM448B02585</strain>
    </source>
</reference>
<proteinExistence type="predicted"/>
<protein>
    <recommendedName>
        <fullName evidence="4">Tail protein</fullName>
    </recommendedName>
</protein>
<evidence type="ECO:0008006" key="4">
    <source>
        <dbReference type="Google" id="ProtNLM"/>
    </source>
</evidence>
<evidence type="ECO:0000313" key="2">
    <source>
        <dbReference type="EMBL" id="QJA84637.1"/>
    </source>
</evidence>